<name>A0A452ZM29_AEGTS</name>
<reference evidence="2" key="3">
    <citation type="journal article" date="2017" name="Nature">
        <title>Genome sequence of the progenitor of the wheat D genome Aegilops tauschii.</title>
        <authorList>
            <person name="Luo M.C."/>
            <person name="Gu Y.Q."/>
            <person name="Puiu D."/>
            <person name="Wang H."/>
            <person name="Twardziok S.O."/>
            <person name="Deal K.R."/>
            <person name="Huo N."/>
            <person name="Zhu T."/>
            <person name="Wang L."/>
            <person name="Wang Y."/>
            <person name="McGuire P.E."/>
            <person name="Liu S."/>
            <person name="Long H."/>
            <person name="Ramasamy R.K."/>
            <person name="Rodriguez J.C."/>
            <person name="Van S.L."/>
            <person name="Yuan L."/>
            <person name="Wang Z."/>
            <person name="Xia Z."/>
            <person name="Xiao L."/>
            <person name="Anderson O.D."/>
            <person name="Ouyang S."/>
            <person name="Liang Y."/>
            <person name="Zimin A.V."/>
            <person name="Pertea G."/>
            <person name="Qi P."/>
            <person name="Bennetzen J.L."/>
            <person name="Dai X."/>
            <person name="Dawson M.W."/>
            <person name="Muller H.G."/>
            <person name="Kugler K."/>
            <person name="Rivarola-Duarte L."/>
            <person name="Spannagl M."/>
            <person name="Mayer K.F.X."/>
            <person name="Lu F.H."/>
            <person name="Bevan M.W."/>
            <person name="Leroy P."/>
            <person name="Li P."/>
            <person name="You F.M."/>
            <person name="Sun Q."/>
            <person name="Liu Z."/>
            <person name="Lyons E."/>
            <person name="Wicker T."/>
            <person name="Salzberg S.L."/>
            <person name="Devos K.M."/>
            <person name="Dvorak J."/>
        </authorList>
    </citation>
    <scope>NUCLEOTIDE SEQUENCE [LARGE SCALE GENOMIC DNA]</scope>
    <source>
        <strain evidence="2">cv. AL8/78</strain>
    </source>
</reference>
<feature type="region of interest" description="Disordered" evidence="1">
    <location>
        <begin position="1"/>
        <end position="105"/>
    </location>
</feature>
<feature type="compositionally biased region" description="Pro residues" evidence="1">
    <location>
        <begin position="40"/>
        <end position="49"/>
    </location>
</feature>
<feature type="compositionally biased region" description="Polar residues" evidence="1">
    <location>
        <begin position="82"/>
        <end position="94"/>
    </location>
</feature>
<dbReference type="Gramene" id="AET1Gv20830600.2">
    <property type="protein sequence ID" value="AET1Gv20830600.2"/>
    <property type="gene ID" value="AET1Gv20830600"/>
</dbReference>
<dbReference type="Proteomes" id="UP000015105">
    <property type="component" value="Chromosome 1D"/>
</dbReference>
<evidence type="ECO:0000313" key="3">
    <source>
        <dbReference type="Proteomes" id="UP000015105"/>
    </source>
</evidence>
<keyword evidence="3" id="KW-1185">Reference proteome</keyword>
<reference evidence="2" key="5">
    <citation type="journal article" date="2021" name="G3 (Bethesda)">
        <title>Aegilops tauschii genome assembly Aet v5.0 features greater sequence contiguity and improved annotation.</title>
        <authorList>
            <person name="Wang L."/>
            <person name="Zhu T."/>
            <person name="Rodriguez J.C."/>
            <person name="Deal K.R."/>
            <person name="Dubcovsky J."/>
            <person name="McGuire P.E."/>
            <person name="Lux T."/>
            <person name="Spannagl M."/>
            <person name="Mayer K.F.X."/>
            <person name="Baldrich P."/>
            <person name="Meyers B.C."/>
            <person name="Huo N."/>
            <person name="Gu Y.Q."/>
            <person name="Zhou H."/>
            <person name="Devos K.M."/>
            <person name="Bennetzen J.L."/>
            <person name="Unver T."/>
            <person name="Budak H."/>
            <person name="Gulick P.J."/>
            <person name="Galiba G."/>
            <person name="Kalapos B."/>
            <person name="Nelson D.R."/>
            <person name="Li P."/>
            <person name="You F.M."/>
            <person name="Luo M.C."/>
            <person name="Dvorak J."/>
        </authorList>
    </citation>
    <scope>NUCLEOTIDE SEQUENCE [LARGE SCALE GENOMIC DNA]</scope>
    <source>
        <strain evidence="2">cv. AL8/78</strain>
    </source>
</reference>
<dbReference type="AlphaFoldDB" id="A0A452ZM29"/>
<evidence type="ECO:0000256" key="1">
    <source>
        <dbReference type="SAM" id="MobiDB-lite"/>
    </source>
</evidence>
<evidence type="ECO:0000313" key="2">
    <source>
        <dbReference type="EnsemblPlants" id="AET1Gv20830600.2"/>
    </source>
</evidence>
<feature type="compositionally biased region" description="Low complexity" evidence="1">
    <location>
        <begin position="72"/>
        <end position="81"/>
    </location>
</feature>
<accession>A0A452ZM29</accession>
<reference evidence="2" key="4">
    <citation type="submission" date="2019-03" db="UniProtKB">
        <authorList>
            <consortium name="EnsemblPlants"/>
        </authorList>
    </citation>
    <scope>IDENTIFICATION</scope>
</reference>
<reference evidence="3" key="1">
    <citation type="journal article" date="2014" name="Science">
        <title>Ancient hybridizations among the ancestral genomes of bread wheat.</title>
        <authorList>
            <consortium name="International Wheat Genome Sequencing Consortium,"/>
            <person name="Marcussen T."/>
            <person name="Sandve S.R."/>
            <person name="Heier L."/>
            <person name="Spannagl M."/>
            <person name="Pfeifer M."/>
            <person name="Jakobsen K.S."/>
            <person name="Wulff B.B."/>
            <person name="Steuernagel B."/>
            <person name="Mayer K.F."/>
            <person name="Olsen O.A."/>
        </authorList>
    </citation>
    <scope>NUCLEOTIDE SEQUENCE [LARGE SCALE GENOMIC DNA]</scope>
    <source>
        <strain evidence="3">cv. AL8/78</strain>
    </source>
</reference>
<dbReference type="EnsemblPlants" id="AET1Gv20830600.2">
    <property type="protein sequence ID" value="AET1Gv20830600.2"/>
    <property type="gene ID" value="AET1Gv20830600"/>
</dbReference>
<proteinExistence type="predicted"/>
<reference evidence="3" key="2">
    <citation type="journal article" date="2017" name="Nat. Plants">
        <title>The Aegilops tauschii genome reveals multiple impacts of transposons.</title>
        <authorList>
            <person name="Zhao G."/>
            <person name="Zou C."/>
            <person name="Li K."/>
            <person name="Wang K."/>
            <person name="Li T."/>
            <person name="Gao L."/>
            <person name="Zhang X."/>
            <person name="Wang H."/>
            <person name="Yang Z."/>
            <person name="Liu X."/>
            <person name="Jiang W."/>
            <person name="Mao L."/>
            <person name="Kong X."/>
            <person name="Jiao Y."/>
            <person name="Jia J."/>
        </authorList>
    </citation>
    <scope>NUCLEOTIDE SEQUENCE [LARGE SCALE GENOMIC DNA]</scope>
    <source>
        <strain evidence="3">cv. AL8/78</strain>
    </source>
</reference>
<organism evidence="2 3">
    <name type="scientific">Aegilops tauschii subsp. strangulata</name>
    <name type="common">Goatgrass</name>
    <dbReference type="NCBI Taxonomy" id="200361"/>
    <lineage>
        <taxon>Eukaryota</taxon>
        <taxon>Viridiplantae</taxon>
        <taxon>Streptophyta</taxon>
        <taxon>Embryophyta</taxon>
        <taxon>Tracheophyta</taxon>
        <taxon>Spermatophyta</taxon>
        <taxon>Magnoliopsida</taxon>
        <taxon>Liliopsida</taxon>
        <taxon>Poales</taxon>
        <taxon>Poaceae</taxon>
        <taxon>BOP clade</taxon>
        <taxon>Pooideae</taxon>
        <taxon>Triticodae</taxon>
        <taxon>Triticeae</taxon>
        <taxon>Triticinae</taxon>
        <taxon>Aegilops</taxon>
    </lineage>
</organism>
<sequence>TPSTSHQQTPAPPAPRRLNQSIHPALFRWRPGRSSSAPSSPSPSRPAPTPGTTSWAAARTARGGCRPRRSPTRSTTGPGRPASTSATTSVTNHAANPCPSSSRYSPRSICFLNFLLSYD</sequence>
<protein>
    <submittedName>
        <fullName evidence="2">Uncharacterized protein</fullName>
    </submittedName>
</protein>